<sequence length="74" mass="8598">MSILKIAGKSKKDYAKDEVLAEISAYLLLTNFDENVDYDFAYSNVWASRITDMFELDEFISSFQPISNYLEKLK</sequence>
<reference evidence="1" key="1">
    <citation type="journal article" date="2015" name="Nature">
        <title>Complex archaea that bridge the gap between prokaryotes and eukaryotes.</title>
        <authorList>
            <person name="Spang A."/>
            <person name="Saw J.H."/>
            <person name="Jorgensen S.L."/>
            <person name="Zaremba-Niedzwiedzka K."/>
            <person name="Martijn J."/>
            <person name="Lind A.E."/>
            <person name="van Eijk R."/>
            <person name="Schleper C."/>
            <person name="Guy L."/>
            <person name="Ettema T.J."/>
        </authorList>
    </citation>
    <scope>NUCLEOTIDE SEQUENCE</scope>
</reference>
<dbReference type="EMBL" id="LAZR01010030">
    <property type="protein sequence ID" value="KKM69199.1"/>
    <property type="molecule type" value="Genomic_DNA"/>
</dbReference>
<accession>A0A0F9JH68</accession>
<protein>
    <submittedName>
        <fullName evidence="1">Uncharacterized protein</fullName>
    </submittedName>
</protein>
<organism evidence="1">
    <name type="scientific">marine sediment metagenome</name>
    <dbReference type="NCBI Taxonomy" id="412755"/>
    <lineage>
        <taxon>unclassified sequences</taxon>
        <taxon>metagenomes</taxon>
        <taxon>ecological metagenomes</taxon>
    </lineage>
</organism>
<gene>
    <name evidence="1" type="ORF">LCGC14_1453230</name>
</gene>
<evidence type="ECO:0000313" key="1">
    <source>
        <dbReference type="EMBL" id="KKM69199.1"/>
    </source>
</evidence>
<name>A0A0F9JH68_9ZZZZ</name>
<comment type="caution">
    <text evidence="1">The sequence shown here is derived from an EMBL/GenBank/DDBJ whole genome shotgun (WGS) entry which is preliminary data.</text>
</comment>
<proteinExistence type="predicted"/>
<dbReference type="AlphaFoldDB" id="A0A0F9JH68"/>